<keyword evidence="4" id="KW-1185">Reference proteome</keyword>
<evidence type="ECO:0000256" key="1">
    <source>
        <dbReference type="SAM" id="Coils"/>
    </source>
</evidence>
<dbReference type="PANTHER" id="PTHR28574:SF1">
    <property type="entry name" value="RIKEN CDNA 6820408C15 GENE"/>
    <property type="match status" value="1"/>
</dbReference>
<accession>A0A9Q1HCP9</accession>
<protein>
    <submittedName>
        <fullName evidence="3">Uncharacterized protein</fullName>
    </submittedName>
</protein>
<comment type="caution">
    <text evidence="3">The sequence shown here is derived from an EMBL/GenBank/DDBJ whole genome shotgun (WGS) entry which is preliminary data.</text>
</comment>
<feature type="region of interest" description="Disordered" evidence="2">
    <location>
        <begin position="30"/>
        <end position="79"/>
    </location>
</feature>
<dbReference type="InterPro" id="IPR029236">
    <property type="entry name" value="DUF4618"/>
</dbReference>
<sequence length="367" mass="42976">MALSANYILPTVKFDGDSVVSINQGDYNKWQRTRDPTNGNFMRRKRIPVSDETEPVGQKENRIQSKDKKSPGNVKQHSCTHHQVTPNAFEGEQTQDVSTEVNVLNLLIKSRLKALQNYRAREEVLLLENEKMRKEIEKQEKDVHGEVTCLLQKYERYRGAISTLTTKFEKEKALANRQFEEAKLHTEQEIKVLDAQVKNADIKLKEKRQQLKMLLSYKDREYPVHAVHIAQLQLQIDTLKKQHKRENIELKRIIKMETEKYQQNQTKDIQDIKEDAINNVMDTLQDGLKEMALQNITMKKEMEEHSEETANIIKMIPCLEKDIKDLKLDPKSDLRRQMFPHLFQEVTKCTPDMDVVLDIPVNQDMQI</sequence>
<name>A0A9Q1HCP9_HOLLE</name>
<feature type="compositionally biased region" description="Basic and acidic residues" evidence="2">
    <location>
        <begin position="57"/>
        <end position="70"/>
    </location>
</feature>
<proteinExistence type="predicted"/>
<dbReference type="PANTHER" id="PTHR28574">
    <property type="entry name" value="RIKEN CDNA 6820408C15"/>
    <property type="match status" value="1"/>
</dbReference>
<keyword evidence="1" id="KW-0175">Coiled coil</keyword>
<evidence type="ECO:0000313" key="4">
    <source>
        <dbReference type="Proteomes" id="UP001152320"/>
    </source>
</evidence>
<evidence type="ECO:0000313" key="3">
    <source>
        <dbReference type="EMBL" id="KAJ8041264.1"/>
    </source>
</evidence>
<dbReference type="AlphaFoldDB" id="A0A9Q1HCP9"/>
<dbReference type="OrthoDB" id="10003267at2759"/>
<organism evidence="3 4">
    <name type="scientific">Holothuria leucospilota</name>
    <name type="common">Black long sea cucumber</name>
    <name type="synonym">Mertensiothuria leucospilota</name>
    <dbReference type="NCBI Taxonomy" id="206669"/>
    <lineage>
        <taxon>Eukaryota</taxon>
        <taxon>Metazoa</taxon>
        <taxon>Echinodermata</taxon>
        <taxon>Eleutherozoa</taxon>
        <taxon>Echinozoa</taxon>
        <taxon>Holothuroidea</taxon>
        <taxon>Aspidochirotacea</taxon>
        <taxon>Aspidochirotida</taxon>
        <taxon>Holothuriidae</taxon>
        <taxon>Holothuria</taxon>
    </lineage>
</organism>
<dbReference type="Pfam" id="PF15397">
    <property type="entry name" value="DUF4618"/>
    <property type="match status" value="1"/>
</dbReference>
<feature type="coiled-coil region" evidence="1">
    <location>
        <begin position="115"/>
        <end position="142"/>
    </location>
</feature>
<evidence type="ECO:0000256" key="2">
    <source>
        <dbReference type="SAM" id="MobiDB-lite"/>
    </source>
</evidence>
<gene>
    <name evidence="3" type="ORF">HOLleu_12033</name>
</gene>
<feature type="coiled-coil region" evidence="1">
    <location>
        <begin position="190"/>
        <end position="260"/>
    </location>
</feature>
<dbReference type="EMBL" id="JAIZAY010000005">
    <property type="protein sequence ID" value="KAJ8041264.1"/>
    <property type="molecule type" value="Genomic_DNA"/>
</dbReference>
<reference evidence="3" key="1">
    <citation type="submission" date="2021-10" db="EMBL/GenBank/DDBJ databases">
        <title>Tropical sea cucumber genome reveals ecological adaptation and Cuvierian tubules defense mechanism.</title>
        <authorList>
            <person name="Chen T."/>
        </authorList>
    </citation>
    <scope>NUCLEOTIDE SEQUENCE</scope>
    <source>
        <strain evidence="3">Nanhai2018</strain>
        <tissue evidence="3">Muscle</tissue>
    </source>
</reference>
<dbReference type="Proteomes" id="UP001152320">
    <property type="component" value="Chromosome 5"/>
</dbReference>